<accession>A0A212K3K2</accession>
<dbReference type="RefSeq" id="WP_227119393.1">
    <property type="nucleotide sequence ID" value="NZ_LT598928.1"/>
</dbReference>
<evidence type="ECO:0000313" key="1">
    <source>
        <dbReference type="EMBL" id="SBW06222.1"/>
    </source>
</evidence>
<proteinExistence type="predicted"/>
<organism evidence="1">
    <name type="scientific">uncultured Desulfovibrio sp</name>
    <dbReference type="NCBI Taxonomy" id="167968"/>
    <lineage>
        <taxon>Bacteria</taxon>
        <taxon>Pseudomonadati</taxon>
        <taxon>Thermodesulfobacteriota</taxon>
        <taxon>Desulfovibrionia</taxon>
        <taxon>Desulfovibrionales</taxon>
        <taxon>Desulfovibrionaceae</taxon>
        <taxon>Desulfovibrio</taxon>
        <taxon>environmental samples</taxon>
    </lineage>
</organism>
<dbReference type="AlphaFoldDB" id="A0A212K3K2"/>
<sequence>MTVSFSPLRLRQPTSIADMAERVGGALTAVGQSISDGLADLGNLSLPPLPEMPEFPSAEDMRKGLGTALEGTARFLEVSPYQYGIGSRMGEAAWLTPAQALRLTAQSLGGLTVDDVTNMDSALVLVLTAAVDQSSLAGALGSLNKAFPLPELQKLQRRAKGVADLEQTKFVVPAAPAYPPWSKVAPRQLPQARRSSRAMTTMVAQAEGMEAAAKPPADVMANFARRQQARVQKAQQDLAAVGNDLAALVDLSAWFGVYVDGAAAVAAKALASLAPPLDERFKCCTVLSWYGTRAEVAYYKELFGL</sequence>
<reference evidence="1" key="1">
    <citation type="submission" date="2016-04" db="EMBL/GenBank/DDBJ databases">
        <authorList>
            <person name="Evans L.H."/>
            <person name="Alamgir A."/>
            <person name="Owens N."/>
            <person name="Weber N.D."/>
            <person name="Virtaneva K."/>
            <person name="Barbian K."/>
            <person name="Babar A."/>
            <person name="Rosenke K."/>
        </authorList>
    </citation>
    <scope>NUCLEOTIDE SEQUENCE</scope>
    <source>
        <strain evidence="1">92-2</strain>
    </source>
</reference>
<name>A0A212K3K2_9BACT</name>
<gene>
    <name evidence="1" type="ORF">KM92DES2_12161</name>
</gene>
<dbReference type="EMBL" id="FLUP01000001">
    <property type="protein sequence ID" value="SBW06222.1"/>
    <property type="molecule type" value="Genomic_DNA"/>
</dbReference>
<protein>
    <submittedName>
        <fullName evidence="1">Uncharacterized protein</fullName>
    </submittedName>
</protein>